<evidence type="ECO:0000313" key="1">
    <source>
        <dbReference type="EMBL" id="CRX36937.1"/>
    </source>
</evidence>
<dbReference type="AlphaFoldDB" id="A0A0G7ZL97"/>
<dbReference type="EMBL" id="CWGI01000001">
    <property type="protein sequence ID" value="CRX36937.1"/>
    <property type="molecule type" value="Genomic_DNA"/>
</dbReference>
<organism evidence="1 2">
    <name type="scientific">Candidatus Hepatoplasma crinochetorum</name>
    <dbReference type="NCBI Taxonomy" id="295596"/>
    <lineage>
        <taxon>Bacteria</taxon>
        <taxon>Bacillati</taxon>
        <taxon>Mycoplasmatota</taxon>
        <taxon>Mollicutes</taxon>
        <taxon>Candidatus Hepatoplasmataceae</taxon>
        <taxon>Candidatus Hepatoplasma</taxon>
    </lineage>
</organism>
<keyword evidence="2" id="KW-1185">Reference proteome</keyword>
<proteinExistence type="predicted"/>
<sequence>MMVKENFNEKYNVSFKKNGFHIIWNLNEETILLFENKLKINNLKFIFCHMKIWNKSFYEKHKKDKLNKDYNENEILNNIEKKIKRILIKNDFEVLKNYNESYAEKRIILRDTFKSRDSIKEFQYNLIFSHNINDNKIYMVTLYKKN</sequence>
<accession>A0A0G7ZL97</accession>
<reference evidence="2" key="1">
    <citation type="submission" date="2015-05" db="EMBL/GenBank/DDBJ databases">
        <authorList>
            <person name="Collingro A."/>
        </authorList>
    </citation>
    <scope>NUCLEOTIDE SEQUENCE [LARGE SCALE GENOMIC DNA]</scope>
    <source>
        <strain evidence="2">Ps</strain>
    </source>
</reference>
<protein>
    <submittedName>
        <fullName evidence="1">Uncharacterized protein</fullName>
    </submittedName>
</protein>
<dbReference type="Proteomes" id="UP000242141">
    <property type="component" value="Unassembled WGS sequence"/>
</dbReference>
<gene>
    <name evidence="1" type="ORF">HEPPS_01370</name>
</gene>
<name>A0A0G7ZL97_9MOLU</name>
<evidence type="ECO:0000313" key="2">
    <source>
        <dbReference type="Proteomes" id="UP000242141"/>
    </source>
</evidence>